<dbReference type="Pfam" id="PF00583">
    <property type="entry name" value="Acetyltransf_1"/>
    <property type="match status" value="1"/>
</dbReference>
<keyword evidence="3" id="KW-1185">Reference proteome</keyword>
<dbReference type="InterPro" id="IPR000182">
    <property type="entry name" value="GNAT_dom"/>
</dbReference>
<reference evidence="2 3" key="1">
    <citation type="submission" date="2020-12" db="EMBL/GenBank/DDBJ databases">
        <title>Vagococcus allomyrinae sp. nov. and Enterococcus lavae sp. nov., isolated from the larvae of Allomyrina dichotoma.</title>
        <authorList>
            <person name="Lee S.D."/>
        </authorList>
    </citation>
    <scope>NUCLEOTIDE SEQUENCE [LARGE SCALE GENOMIC DNA]</scope>
    <source>
        <strain evidence="2 3">BWM-S5</strain>
    </source>
</reference>
<organism evidence="2 3">
    <name type="scientific">Enterococcus larvae</name>
    <dbReference type="NCBI Taxonomy" id="2794352"/>
    <lineage>
        <taxon>Bacteria</taxon>
        <taxon>Bacillati</taxon>
        <taxon>Bacillota</taxon>
        <taxon>Bacilli</taxon>
        <taxon>Lactobacillales</taxon>
        <taxon>Enterococcaceae</taxon>
        <taxon>Enterococcus</taxon>
    </lineage>
</organism>
<feature type="domain" description="N-acetyltransferase" evidence="1">
    <location>
        <begin position="2"/>
        <end position="131"/>
    </location>
</feature>
<evidence type="ECO:0000313" key="3">
    <source>
        <dbReference type="Proteomes" id="UP000673375"/>
    </source>
</evidence>
<protein>
    <submittedName>
        <fullName evidence="2">GNAT family N-acetyltransferase</fullName>
    </submittedName>
</protein>
<sequence length="131" mass="15288">MTEIRNYQEADWQKLLQLILSEGDEWSDYSSEGTRESYRLAVKESSTFVAFAEDVLVGYCRCRIDGSFGVYICDLLVNQQFRGRKIAQQLMEQVCKEYPEQIIYVMSDVDGFYESKGYRKEGSIFEVKIVE</sequence>
<dbReference type="PROSITE" id="PS51186">
    <property type="entry name" value="GNAT"/>
    <property type="match status" value="1"/>
</dbReference>
<accession>A0ABS4CMD0</accession>
<dbReference type="Proteomes" id="UP000673375">
    <property type="component" value="Unassembled WGS sequence"/>
</dbReference>
<evidence type="ECO:0000259" key="1">
    <source>
        <dbReference type="PROSITE" id="PS51186"/>
    </source>
</evidence>
<dbReference type="EMBL" id="JAEDXU010000009">
    <property type="protein sequence ID" value="MBP1047745.1"/>
    <property type="molecule type" value="Genomic_DNA"/>
</dbReference>
<name>A0ABS4CMD0_9ENTE</name>
<dbReference type="Gene3D" id="3.40.630.30">
    <property type="match status" value="1"/>
</dbReference>
<dbReference type="SUPFAM" id="SSF55729">
    <property type="entry name" value="Acyl-CoA N-acyltransferases (Nat)"/>
    <property type="match status" value="1"/>
</dbReference>
<evidence type="ECO:0000313" key="2">
    <source>
        <dbReference type="EMBL" id="MBP1047745.1"/>
    </source>
</evidence>
<dbReference type="RefSeq" id="WP_209558523.1">
    <property type="nucleotide sequence ID" value="NZ_JAEDXU010000009.1"/>
</dbReference>
<proteinExistence type="predicted"/>
<gene>
    <name evidence="2" type="ORF">I6N96_15760</name>
</gene>
<dbReference type="CDD" id="cd04301">
    <property type="entry name" value="NAT_SF"/>
    <property type="match status" value="1"/>
</dbReference>
<dbReference type="InterPro" id="IPR016181">
    <property type="entry name" value="Acyl_CoA_acyltransferase"/>
</dbReference>
<comment type="caution">
    <text evidence="2">The sequence shown here is derived from an EMBL/GenBank/DDBJ whole genome shotgun (WGS) entry which is preliminary data.</text>
</comment>